<sequence length="137" mass="15048">MLFDDIGSNADIQRFSSQLSKTITHLVSDSRHSKNTIFFIAQRPTYLFKTAKILTHVICLGVNLGANAIIDGPCRSIANPRIFFSLQTSPLIVGKKYLAFSLQKSRSLTTALNYQGKSSLGFPLIAQEAQSLSPSIE</sequence>
<dbReference type="EMBL" id="SNRW01034329">
    <property type="protein sequence ID" value="KAA6355620.1"/>
    <property type="molecule type" value="Genomic_DNA"/>
</dbReference>
<proteinExistence type="predicted"/>
<comment type="caution">
    <text evidence="1">The sequence shown here is derived from an EMBL/GenBank/DDBJ whole genome shotgun (WGS) entry which is preliminary data.</text>
</comment>
<feature type="non-terminal residue" evidence="1">
    <location>
        <position position="137"/>
    </location>
</feature>
<evidence type="ECO:0000313" key="1">
    <source>
        <dbReference type="EMBL" id="KAA6355620.1"/>
    </source>
</evidence>
<accession>A0A5J4TDE9</accession>
<gene>
    <name evidence="1" type="ORF">EZS28_048853</name>
</gene>
<evidence type="ECO:0000313" key="2">
    <source>
        <dbReference type="Proteomes" id="UP000324800"/>
    </source>
</evidence>
<organism evidence="1 2">
    <name type="scientific">Streblomastix strix</name>
    <dbReference type="NCBI Taxonomy" id="222440"/>
    <lineage>
        <taxon>Eukaryota</taxon>
        <taxon>Metamonada</taxon>
        <taxon>Preaxostyla</taxon>
        <taxon>Oxymonadida</taxon>
        <taxon>Streblomastigidae</taxon>
        <taxon>Streblomastix</taxon>
    </lineage>
</organism>
<dbReference type="Proteomes" id="UP000324800">
    <property type="component" value="Unassembled WGS sequence"/>
</dbReference>
<name>A0A5J4TDE9_9EUKA</name>
<reference evidence="1 2" key="1">
    <citation type="submission" date="2019-03" db="EMBL/GenBank/DDBJ databases">
        <title>Single cell metagenomics reveals metabolic interactions within the superorganism composed of flagellate Streblomastix strix and complex community of Bacteroidetes bacteria on its surface.</title>
        <authorList>
            <person name="Treitli S.C."/>
            <person name="Kolisko M."/>
            <person name="Husnik F."/>
            <person name="Keeling P."/>
            <person name="Hampl V."/>
        </authorList>
    </citation>
    <scope>NUCLEOTIDE SEQUENCE [LARGE SCALE GENOMIC DNA]</scope>
    <source>
        <strain evidence="1">ST1C</strain>
    </source>
</reference>
<protein>
    <submittedName>
        <fullName evidence="1">Uncharacterized protein</fullName>
    </submittedName>
</protein>
<dbReference type="AlphaFoldDB" id="A0A5J4TDE9"/>